<dbReference type="Pfam" id="PF13585">
    <property type="entry name" value="CHU_C"/>
    <property type="match status" value="1"/>
</dbReference>
<evidence type="ECO:0000313" key="2">
    <source>
        <dbReference type="Proteomes" id="UP000198846"/>
    </source>
</evidence>
<reference evidence="1 2" key="1">
    <citation type="submission" date="2016-10" db="EMBL/GenBank/DDBJ databases">
        <authorList>
            <person name="de Groot N.N."/>
        </authorList>
    </citation>
    <scope>NUCLEOTIDE SEQUENCE [LARGE SCALE GENOMIC DNA]</scope>
    <source>
        <strain evidence="1 2">DSM 23842</strain>
    </source>
</reference>
<dbReference type="AlphaFoldDB" id="A0A1H4CMX9"/>
<feature type="non-terminal residue" evidence="1">
    <location>
        <position position="1"/>
    </location>
</feature>
<dbReference type="RefSeq" id="WP_143034173.1">
    <property type="nucleotide sequence ID" value="NZ_FNQK01000020.1"/>
</dbReference>
<dbReference type="InterPro" id="IPR026341">
    <property type="entry name" value="T9SS_type_B"/>
</dbReference>
<dbReference type="NCBIfam" id="TIGR04131">
    <property type="entry name" value="Bac_Flav_CTERM"/>
    <property type="match status" value="1"/>
</dbReference>
<protein>
    <submittedName>
        <fullName evidence="1">Gliding motility-associated C-terminal domain-containing protein</fullName>
    </submittedName>
</protein>
<proteinExistence type="predicted"/>
<accession>A0A1H4CMX9</accession>
<dbReference type="Proteomes" id="UP000198846">
    <property type="component" value="Unassembled WGS sequence"/>
</dbReference>
<organism evidence="1 2">
    <name type="scientific">Bizionia paragorgiae</name>
    <dbReference type="NCBI Taxonomy" id="283786"/>
    <lineage>
        <taxon>Bacteria</taxon>
        <taxon>Pseudomonadati</taxon>
        <taxon>Bacteroidota</taxon>
        <taxon>Flavobacteriia</taxon>
        <taxon>Flavobacteriales</taxon>
        <taxon>Flavobacteriaceae</taxon>
        <taxon>Bizionia</taxon>
    </lineage>
</organism>
<dbReference type="STRING" id="283786.SAMN04487990_12069"/>
<dbReference type="EMBL" id="FNQK01000020">
    <property type="protein sequence ID" value="SEA61668.1"/>
    <property type="molecule type" value="Genomic_DNA"/>
</dbReference>
<evidence type="ECO:0000313" key="1">
    <source>
        <dbReference type="EMBL" id="SEA61668.1"/>
    </source>
</evidence>
<name>A0A1H4CMX9_BIZPA</name>
<gene>
    <name evidence="1" type="ORF">SAMN04487990_12069</name>
</gene>
<sequence>QTINIEDTTAPTFTVPAEVTLECDQDVTDLTLTGDVTDEADNCGTAALEATYTDGASTAGACANVSSFIRTWTLVDACGNVTTQTQTINIEDTTAPTLVSELETSFTVICSNIPEIPSLEFTDNCSTEAIEVSYNETNTFTGDGNDYEIIREWTATDACGNTTVITQIISVISENFIHEVSQEFCIGDGTINLFDFLESGTDLNGTWISEDNTVTLESDGNFNPLELELGEYIFTYIITNNGCLETTEVSVRLNDDCRVLPCTSDSIKISKAVTPNGDQYNQYFTVNGTTDCSFVVDVKIFNRYGAIIFEANDYQNDWAGDAPNTSVGNSDKLPNGTYYYVVTLRNSGLKPITGPFYIGTK</sequence>
<dbReference type="OrthoDB" id="599464at2"/>
<keyword evidence="2" id="KW-1185">Reference proteome</keyword>